<dbReference type="GO" id="GO:0070967">
    <property type="term" value="F:coenzyme F420 binding"/>
    <property type="evidence" value="ECO:0007669"/>
    <property type="project" value="TreeGrafter"/>
</dbReference>
<name>A0A0B2BH29_9ACTN</name>
<dbReference type="EMBL" id="PGEZ01000002">
    <property type="protein sequence ID" value="PJJ54262.1"/>
    <property type="molecule type" value="Genomic_DNA"/>
</dbReference>
<dbReference type="InterPro" id="IPR019920">
    <property type="entry name" value="F420-binding_dom_put"/>
</dbReference>
<dbReference type="AlphaFoldDB" id="A0A0B2BH29"/>
<keyword evidence="4" id="KW-1185">Reference proteome</keyword>
<keyword evidence="1" id="KW-0560">Oxidoreductase</keyword>
<dbReference type="GO" id="GO:0016627">
    <property type="term" value="F:oxidoreductase activity, acting on the CH-CH group of donors"/>
    <property type="evidence" value="ECO:0007669"/>
    <property type="project" value="TreeGrafter"/>
</dbReference>
<dbReference type="NCBIfam" id="TIGR03618">
    <property type="entry name" value="Rv1155_F420"/>
    <property type="match status" value="1"/>
</dbReference>
<evidence type="ECO:0000259" key="2">
    <source>
        <dbReference type="Pfam" id="PF01243"/>
    </source>
</evidence>
<sequence>MADTDALWTMIAANRFAALATLKRDGRPQISNIIYAYDADDRTAIVSVTASRAKTANLRRDPRASLYVTSADRWSYVVAEGDASLTEVAADPDDEVVEALVDYYRRLSGEHPDWDEFRRTQVAEGRLVARIRLDHVYGIPARA</sequence>
<organism evidence="3 4">
    <name type="scientific">Mumia flava</name>
    <dbReference type="NCBI Taxonomy" id="1348852"/>
    <lineage>
        <taxon>Bacteria</taxon>
        <taxon>Bacillati</taxon>
        <taxon>Actinomycetota</taxon>
        <taxon>Actinomycetes</taxon>
        <taxon>Propionibacteriales</taxon>
        <taxon>Nocardioidaceae</taxon>
        <taxon>Mumia</taxon>
    </lineage>
</organism>
<accession>A0A0B2BH29</accession>
<dbReference type="InterPro" id="IPR011576">
    <property type="entry name" value="Pyridox_Oxase_N"/>
</dbReference>
<dbReference type="PANTHER" id="PTHR35176:SF2">
    <property type="entry name" value="F420H(2)-DEPENDENT REDUCTASE RV1155"/>
    <property type="match status" value="1"/>
</dbReference>
<dbReference type="OrthoDB" id="1094370at2"/>
<dbReference type="Proteomes" id="UP000230842">
    <property type="component" value="Unassembled WGS sequence"/>
</dbReference>
<protein>
    <submittedName>
        <fullName evidence="3">PPOX class probable F420-dependent enzyme</fullName>
    </submittedName>
</protein>
<proteinExistence type="predicted"/>
<evidence type="ECO:0000313" key="4">
    <source>
        <dbReference type="Proteomes" id="UP000230842"/>
    </source>
</evidence>
<dbReference type="PANTHER" id="PTHR35176">
    <property type="entry name" value="HEME OXYGENASE HI_0854-RELATED"/>
    <property type="match status" value="1"/>
</dbReference>
<gene>
    <name evidence="3" type="ORF">CLV56_3770</name>
</gene>
<evidence type="ECO:0000256" key="1">
    <source>
        <dbReference type="ARBA" id="ARBA00023002"/>
    </source>
</evidence>
<feature type="domain" description="Pyridoxamine 5'-phosphate oxidase N-terminal" evidence="2">
    <location>
        <begin position="5"/>
        <end position="135"/>
    </location>
</feature>
<comment type="caution">
    <text evidence="3">The sequence shown here is derived from an EMBL/GenBank/DDBJ whole genome shotgun (WGS) entry which is preliminary data.</text>
</comment>
<dbReference type="GO" id="GO:0005829">
    <property type="term" value="C:cytosol"/>
    <property type="evidence" value="ECO:0007669"/>
    <property type="project" value="TreeGrafter"/>
</dbReference>
<reference evidence="3 4" key="1">
    <citation type="submission" date="2017-11" db="EMBL/GenBank/DDBJ databases">
        <title>Genomic Encyclopedia of Archaeal and Bacterial Type Strains, Phase II (KMG-II): From Individual Species to Whole Genera.</title>
        <authorList>
            <person name="Goeker M."/>
        </authorList>
    </citation>
    <scope>NUCLEOTIDE SEQUENCE [LARGE SCALE GENOMIC DNA]</scope>
    <source>
        <strain evidence="3 4">DSM 27763</strain>
    </source>
</reference>
<evidence type="ECO:0000313" key="3">
    <source>
        <dbReference type="EMBL" id="PJJ54262.1"/>
    </source>
</evidence>
<dbReference type="SUPFAM" id="SSF50475">
    <property type="entry name" value="FMN-binding split barrel"/>
    <property type="match status" value="1"/>
</dbReference>
<dbReference type="RefSeq" id="WP_039348003.1">
    <property type="nucleotide sequence ID" value="NZ_PGEZ01000002.1"/>
</dbReference>
<dbReference type="InterPro" id="IPR012349">
    <property type="entry name" value="Split_barrel_FMN-bd"/>
</dbReference>
<dbReference type="Gene3D" id="2.30.110.10">
    <property type="entry name" value="Electron Transport, Fmn-binding Protein, Chain A"/>
    <property type="match status" value="1"/>
</dbReference>
<dbReference type="InterPro" id="IPR052019">
    <property type="entry name" value="F420H2_bilvrd_red/Heme_oxyg"/>
</dbReference>
<dbReference type="Pfam" id="PF01243">
    <property type="entry name" value="PNPOx_N"/>
    <property type="match status" value="1"/>
</dbReference>